<evidence type="ECO:0000259" key="1">
    <source>
        <dbReference type="Pfam" id="PF07985"/>
    </source>
</evidence>
<feature type="domain" description="SRR1-like" evidence="1">
    <location>
        <begin position="180"/>
        <end position="306"/>
    </location>
</feature>
<protein>
    <recommendedName>
        <fullName evidence="1">SRR1-like domain-containing protein</fullName>
    </recommendedName>
</protein>
<sequence>MGRVIYLLPARYTRPGKAYDHDDADQAVGALTSFYMSEKTLFAKERIRDVFEQCRWGTKKGDIIKVVGLDGVILDFHVDTGDIRPLGDGTELLLNDPVIEFEPYHSLIESTHHNPDLAYINMPISHDCTRRDAITKKPIHGVPIQTHEEVAKFFQDTSQQWAVSEACQQVILTFTGIQPLEVTKIVIFACGPMTTVREEDKLCSRSAFQHALALTIRDAVAGMAPVGQSGTIPCYIQDPAYSDIDISVLEKNGFVHLPNPEGFLEVDESTVALSFAPNVPVRQIVSDIAQPAILIWDTVKNDGQNDSMMVDPEGKRLQKWTEKLYDVFEFPEDLEHFPTLSIYVRKDGRQEYGKTTN</sequence>
<keyword evidence="3" id="KW-1185">Reference proteome</keyword>
<evidence type="ECO:0000313" key="2">
    <source>
        <dbReference type="EMBL" id="PGH26382.1"/>
    </source>
</evidence>
<evidence type="ECO:0000313" key="3">
    <source>
        <dbReference type="Proteomes" id="UP000224634"/>
    </source>
</evidence>
<gene>
    <name evidence="2" type="ORF">AJ80_01880</name>
</gene>
<dbReference type="OrthoDB" id="5230585at2759"/>
<dbReference type="PANTHER" id="PTHR42080:SF3">
    <property type="entry name" value="SRR1-LIKE DOMAIN-CONTAINING PROTEIN"/>
    <property type="match status" value="1"/>
</dbReference>
<proteinExistence type="predicted"/>
<reference evidence="2 3" key="1">
    <citation type="submission" date="2017-10" db="EMBL/GenBank/DDBJ databases">
        <title>Comparative genomics in systemic dimorphic fungi from Ajellomycetaceae.</title>
        <authorList>
            <person name="Munoz J.F."/>
            <person name="Mcewen J.G."/>
            <person name="Clay O.K."/>
            <person name="Cuomo C.A."/>
        </authorList>
    </citation>
    <scope>NUCLEOTIDE SEQUENCE [LARGE SCALE GENOMIC DNA]</scope>
    <source>
        <strain evidence="2 3">UAMH7299</strain>
    </source>
</reference>
<dbReference type="AlphaFoldDB" id="A0A2B7YZY6"/>
<dbReference type="InterPro" id="IPR012942">
    <property type="entry name" value="SRR1-like"/>
</dbReference>
<comment type="caution">
    <text evidence="2">The sequence shown here is derived from an EMBL/GenBank/DDBJ whole genome shotgun (WGS) entry which is preliminary data.</text>
</comment>
<dbReference type="Proteomes" id="UP000224634">
    <property type="component" value="Unassembled WGS sequence"/>
</dbReference>
<dbReference type="PANTHER" id="PTHR42080">
    <property type="entry name" value="SRR1 DOMAIN-CONTAINING PROTEIN"/>
    <property type="match status" value="1"/>
</dbReference>
<name>A0A2B7YZY6_POLH7</name>
<organism evidence="2 3">
    <name type="scientific">Polytolypa hystricis (strain UAMH7299)</name>
    <dbReference type="NCBI Taxonomy" id="1447883"/>
    <lineage>
        <taxon>Eukaryota</taxon>
        <taxon>Fungi</taxon>
        <taxon>Dikarya</taxon>
        <taxon>Ascomycota</taxon>
        <taxon>Pezizomycotina</taxon>
        <taxon>Eurotiomycetes</taxon>
        <taxon>Eurotiomycetidae</taxon>
        <taxon>Onygenales</taxon>
        <taxon>Onygenales incertae sedis</taxon>
        <taxon>Polytolypa</taxon>
    </lineage>
</organism>
<dbReference type="Pfam" id="PF07985">
    <property type="entry name" value="SRR1"/>
    <property type="match status" value="1"/>
</dbReference>
<dbReference type="EMBL" id="PDNA01000017">
    <property type="protein sequence ID" value="PGH26382.1"/>
    <property type="molecule type" value="Genomic_DNA"/>
</dbReference>
<accession>A0A2B7YZY6</accession>